<evidence type="ECO:0000259" key="1">
    <source>
        <dbReference type="Pfam" id="PF13847"/>
    </source>
</evidence>
<proteinExistence type="predicted"/>
<dbReference type="Pfam" id="PF13847">
    <property type="entry name" value="Methyltransf_31"/>
    <property type="match status" value="1"/>
</dbReference>
<name>A0AAD5BFR7_9ASCO</name>
<sequence>MANEQAYYSKGYKKAVSDTHAWRTVDNSTKFITTVLKPNFHVLDVGCGPGSITIDLAKNYLTSGGSVIGVEPTSELIDTANNLKETTEPQLDNIKFQIGSVYELPFEDNTFDLVYAHQVVIHLQDPIKGLKELARVAKPGGFVAVKDADLESIIASPEKYKSLSDFFIAKAKNAVSTDVRAGRTLREKAIRAGYKPGNITTTKSYWLLADDLDAKKKWVELTVNRIKNGGEVIYPNDAKKNEEVCKETIAKWEEWLEDEESLYNISHFEIVYKK</sequence>
<dbReference type="PANTHER" id="PTHR43591:SF24">
    <property type="entry name" value="2-METHOXY-6-POLYPRENYL-1,4-BENZOQUINOL METHYLASE, MITOCHONDRIAL"/>
    <property type="match status" value="1"/>
</dbReference>
<gene>
    <name evidence="2" type="ORF">KGF57_002305</name>
</gene>
<feature type="domain" description="Methyltransferase" evidence="1">
    <location>
        <begin position="37"/>
        <end position="161"/>
    </location>
</feature>
<keyword evidence="3" id="KW-1185">Reference proteome</keyword>
<dbReference type="RefSeq" id="XP_051609214.1">
    <property type="nucleotide sequence ID" value="XM_051751605.1"/>
</dbReference>
<dbReference type="CDD" id="cd02440">
    <property type="entry name" value="AdoMet_MTases"/>
    <property type="match status" value="1"/>
</dbReference>
<dbReference type="Gene3D" id="3.40.50.150">
    <property type="entry name" value="Vaccinia Virus protein VP39"/>
    <property type="match status" value="1"/>
</dbReference>
<reference evidence="2 3" key="1">
    <citation type="journal article" date="2022" name="DNA Res.">
        <title>Genome analysis of five recently described species of the CUG-Ser clade uncovers Candida theae as a new hybrid lineage with pathogenic potential in the Candida parapsilosis species complex.</title>
        <authorList>
            <person name="Mixao V."/>
            <person name="Del Olmo V."/>
            <person name="Hegedusova E."/>
            <person name="Saus E."/>
            <person name="Pryszcz L."/>
            <person name="Cillingova A."/>
            <person name="Nosek J."/>
            <person name="Gabaldon T."/>
        </authorList>
    </citation>
    <scope>NUCLEOTIDE SEQUENCE [LARGE SCALE GENOMIC DNA]</scope>
    <source>
        <strain evidence="2 3">CBS 12239</strain>
    </source>
</reference>
<dbReference type="EMBL" id="JAIHNG010000115">
    <property type="protein sequence ID" value="KAI5958871.1"/>
    <property type="molecule type" value="Genomic_DNA"/>
</dbReference>
<dbReference type="GeneID" id="76150364"/>
<dbReference type="AlphaFoldDB" id="A0AAD5BFR7"/>
<dbReference type="SUPFAM" id="SSF53335">
    <property type="entry name" value="S-adenosyl-L-methionine-dependent methyltransferases"/>
    <property type="match status" value="1"/>
</dbReference>
<dbReference type="Proteomes" id="UP001204833">
    <property type="component" value="Unassembled WGS sequence"/>
</dbReference>
<dbReference type="PANTHER" id="PTHR43591">
    <property type="entry name" value="METHYLTRANSFERASE"/>
    <property type="match status" value="1"/>
</dbReference>
<comment type="caution">
    <text evidence="2">The sequence shown here is derived from an EMBL/GenBank/DDBJ whole genome shotgun (WGS) entry which is preliminary data.</text>
</comment>
<dbReference type="InterPro" id="IPR029063">
    <property type="entry name" value="SAM-dependent_MTases_sf"/>
</dbReference>
<organism evidence="2 3">
    <name type="scientific">Candida theae</name>
    <dbReference type="NCBI Taxonomy" id="1198502"/>
    <lineage>
        <taxon>Eukaryota</taxon>
        <taxon>Fungi</taxon>
        <taxon>Dikarya</taxon>
        <taxon>Ascomycota</taxon>
        <taxon>Saccharomycotina</taxon>
        <taxon>Pichiomycetes</taxon>
        <taxon>Debaryomycetaceae</taxon>
        <taxon>Candida/Lodderomyces clade</taxon>
        <taxon>Candida</taxon>
    </lineage>
</organism>
<evidence type="ECO:0000313" key="2">
    <source>
        <dbReference type="EMBL" id="KAI5958871.1"/>
    </source>
</evidence>
<evidence type="ECO:0000313" key="3">
    <source>
        <dbReference type="Proteomes" id="UP001204833"/>
    </source>
</evidence>
<protein>
    <recommendedName>
        <fullName evidence="1">Methyltransferase domain-containing protein</fullName>
    </recommendedName>
</protein>
<dbReference type="InterPro" id="IPR025714">
    <property type="entry name" value="Methyltranfer_dom"/>
</dbReference>
<accession>A0AAD5BFR7</accession>
<dbReference type="GO" id="GO:0008168">
    <property type="term" value="F:methyltransferase activity"/>
    <property type="evidence" value="ECO:0007669"/>
    <property type="project" value="TreeGrafter"/>
</dbReference>